<keyword evidence="1" id="KW-0812">Transmembrane</keyword>
<proteinExistence type="predicted"/>
<sequence>MDSAGRYGFGEKKSTSDYVHAGILFWQAVALVPGSIAFWLSGWSAFYVVYLTPPQVNQKDVPGKKSSIHNPLVMNTICISVPVLITTYFMGFGIALFVKLKQTIETYELLELTLNQLSVQWKPNDPMTVENNTRLFSIITSLTEKADQLFHMAQAEIAGWAAVSVFIILFYITSAIASARLVKKSMLFASGKQWVDQRSESRDDLKEPINPLCSKDSNSAVLTSSTLGKPSRNCASNLQRLQRSYYYIYISCILMTVFLGLNFATNVTYLAKMRMVVIETQWQARLAHLETWTIALLSSSLFLKSLMMTMWS</sequence>
<evidence type="ECO:0000313" key="3">
    <source>
        <dbReference type="Proteomes" id="UP000235392"/>
    </source>
</evidence>
<dbReference type="EMBL" id="PGCI01000037">
    <property type="protein sequence ID" value="PLW46664.1"/>
    <property type="molecule type" value="Genomic_DNA"/>
</dbReference>
<organism evidence="2 3">
    <name type="scientific">Puccinia coronata f. sp. avenae</name>
    <dbReference type="NCBI Taxonomy" id="200324"/>
    <lineage>
        <taxon>Eukaryota</taxon>
        <taxon>Fungi</taxon>
        <taxon>Dikarya</taxon>
        <taxon>Basidiomycota</taxon>
        <taxon>Pucciniomycotina</taxon>
        <taxon>Pucciniomycetes</taxon>
        <taxon>Pucciniales</taxon>
        <taxon>Pucciniaceae</taxon>
        <taxon>Puccinia</taxon>
    </lineage>
</organism>
<dbReference type="Proteomes" id="UP000235392">
    <property type="component" value="Unassembled WGS sequence"/>
</dbReference>
<keyword evidence="1" id="KW-0472">Membrane</keyword>
<protein>
    <submittedName>
        <fullName evidence="2">Uncharacterized protein</fullName>
    </submittedName>
</protein>
<accession>A0A2N5V9M3</accession>
<feature type="transmembrane region" description="Helical" evidence="1">
    <location>
        <begin position="23"/>
        <end position="51"/>
    </location>
</feature>
<keyword evidence="1" id="KW-1133">Transmembrane helix</keyword>
<evidence type="ECO:0000313" key="2">
    <source>
        <dbReference type="EMBL" id="PLW46664.1"/>
    </source>
</evidence>
<feature type="transmembrane region" description="Helical" evidence="1">
    <location>
        <begin position="246"/>
        <end position="271"/>
    </location>
</feature>
<feature type="transmembrane region" description="Helical" evidence="1">
    <location>
        <begin position="157"/>
        <end position="182"/>
    </location>
</feature>
<evidence type="ECO:0000256" key="1">
    <source>
        <dbReference type="SAM" id="Phobius"/>
    </source>
</evidence>
<reference evidence="2 3" key="1">
    <citation type="submission" date="2017-11" db="EMBL/GenBank/DDBJ databases">
        <title>De novo assembly and phasing of dikaryotic genomes from two isolates of Puccinia coronata f. sp. avenae, the causal agent of oat crown rust.</title>
        <authorList>
            <person name="Miller M.E."/>
            <person name="Zhang Y."/>
            <person name="Omidvar V."/>
            <person name="Sperschneider J."/>
            <person name="Schwessinger B."/>
            <person name="Raley C."/>
            <person name="Palmer J.M."/>
            <person name="Garnica D."/>
            <person name="Upadhyaya N."/>
            <person name="Rathjen J."/>
            <person name="Taylor J.M."/>
            <person name="Park R.F."/>
            <person name="Dodds P.N."/>
            <person name="Hirsch C.D."/>
            <person name="Kianian S.F."/>
            <person name="Figueroa M."/>
        </authorList>
    </citation>
    <scope>NUCLEOTIDE SEQUENCE [LARGE SCALE GENOMIC DNA]</scope>
    <source>
        <strain evidence="2">12SD80</strain>
    </source>
</reference>
<gene>
    <name evidence="2" type="ORF">PCASD_03686</name>
</gene>
<name>A0A2N5V9M3_9BASI</name>
<feature type="transmembrane region" description="Helical" evidence="1">
    <location>
        <begin position="72"/>
        <end position="98"/>
    </location>
</feature>
<comment type="caution">
    <text evidence="2">The sequence shown here is derived from an EMBL/GenBank/DDBJ whole genome shotgun (WGS) entry which is preliminary data.</text>
</comment>
<dbReference type="AlphaFoldDB" id="A0A2N5V9M3"/>